<proteinExistence type="predicted"/>
<dbReference type="EMBL" id="CP011125">
    <property type="protein sequence ID" value="AKF09894.1"/>
    <property type="molecule type" value="Genomic_DNA"/>
</dbReference>
<keyword evidence="1" id="KW-0732">Signal</keyword>
<organism evidence="2 3">
    <name type="scientific">Sandaracinus amylolyticus</name>
    <dbReference type="NCBI Taxonomy" id="927083"/>
    <lineage>
        <taxon>Bacteria</taxon>
        <taxon>Pseudomonadati</taxon>
        <taxon>Myxococcota</taxon>
        <taxon>Polyangia</taxon>
        <taxon>Polyangiales</taxon>
        <taxon>Sandaracinaceae</taxon>
        <taxon>Sandaracinus</taxon>
    </lineage>
</organism>
<dbReference type="Proteomes" id="UP000034883">
    <property type="component" value="Chromosome"/>
</dbReference>
<evidence type="ECO:0000313" key="2">
    <source>
        <dbReference type="EMBL" id="AKF09894.1"/>
    </source>
</evidence>
<dbReference type="OrthoDB" id="5382705at2"/>
<sequence length="270" mass="26549">MCSKLVVSSVLALLALSISACGNDSMSPPPGMCGSPGRDGRSDCSGVTTCNAGQYCDDSGVATCTPGCTSDSNCGPNEFCARPVGEAIGACQSCPVCGNGSCESGETASSCASDCTGGPQCGNGSCEPGESAASCASDCASAPVCGDGLCEPGEGACAADCGVGPRCGNGVCEAGESAASCPPDCAIGPVCGDGVCEPGEACPGDCTDVTLAECLEHCDAYNFFECFAPGGLQTCRDLCDAASMASREQFDSCASTRAVSCDESCFEFLQ</sequence>
<dbReference type="RefSeq" id="WP_053236901.1">
    <property type="nucleotide sequence ID" value="NZ_CP011125.1"/>
</dbReference>
<evidence type="ECO:0000313" key="3">
    <source>
        <dbReference type="Proteomes" id="UP000034883"/>
    </source>
</evidence>
<gene>
    <name evidence="2" type="ORF">DB32_007043</name>
</gene>
<feature type="chain" id="PRO_5002510030" description="Tryptophan synthase alpha chain" evidence="1">
    <location>
        <begin position="23"/>
        <end position="270"/>
    </location>
</feature>
<dbReference type="STRING" id="927083.DB32_007043"/>
<evidence type="ECO:0008006" key="4">
    <source>
        <dbReference type="Google" id="ProtNLM"/>
    </source>
</evidence>
<protein>
    <recommendedName>
        <fullName evidence="4">Tryptophan synthase alpha chain</fullName>
    </recommendedName>
</protein>
<feature type="signal peptide" evidence="1">
    <location>
        <begin position="1"/>
        <end position="22"/>
    </location>
</feature>
<dbReference type="KEGG" id="samy:DB32_007043"/>
<name>A0A0F6SH63_9BACT</name>
<reference evidence="2 3" key="1">
    <citation type="submission" date="2015-03" db="EMBL/GenBank/DDBJ databases">
        <title>Genome assembly of Sandaracinus amylolyticus DSM 53668.</title>
        <authorList>
            <person name="Sharma G."/>
            <person name="Subramanian S."/>
        </authorList>
    </citation>
    <scope>NUCLEOTIDE SEQUENCE [LARGE SCALE GENOMIC DNA]</scope>
    <source>
        <strain evidence="2 3">DSM 53668</strain>
    </source>
</reference>
<accession>A0A0F6SH63</accession>
<dbReference type="AlphaFoldDB" id="A0A0F6SH63"/>
<dbReference type="PROSITE" id="PS51257">
    <property type="entry name" value="PROKAR_LIPOPROTEIN"/>
    <property type="match status" value="1"/>
</dbReference>
<keyword evidence="3" id="KW-1185">Reference proteome</keyword>
<evidence type="ECO:0000256" key="1">
    <source>
        <dbReference type="SAM" id="SignalP"/>
    </source>
</evidence>